<dbReference type="InterPro" id="IPR003251">
    <property type="entry name" value="Rr_diiron-bd_dom"/>
</dbReference>
<accession>A1S0S0</accession>
<gene>
    <name evidence="4" type="ordered locus">Tpen_1655</name>
</gene>
<dbReference type="InterPro" id="IPR009078">
    <property type="entry name" value="Ferritin-like_SF"/>
</dbReference>
<dbReference type="KEGG" id="tpe:Tpen_1655"/>
<dbReference type="eggNOG" id="arCOG03349">
    <property type="taxonomic scope" value="Archaea"/>
</dbReference>
<dbReference type="Proteomes" id="UP000000641">
    <property type="component" value="Chromosome"/>
</dbReference>
<organism evidence="4 5">
    <name type="scientific">Thermofilum pendens (strain DSM 2475 / Hrk 5)</name>
    <dbReference type="NCBI Taxonomy" id="368408"/>
    <lineage>
        <taxon>Archaea</taxon>
        <taxon>Thermoproteota</taxon>
        <taxon>Thermoprotei</taxon>
        <taxon>Thermofilales</taxon>
        <taxon>Thermofilaceae</taxon>
        <taxon>Thermofilum</taxon>
    </lineage>
</organism>
<evidence type="ECO:0000313" key="4">
    <source>
        <dbReference type="EMBL" id="ABL79050.1"/>
    </source>
</evidence>
<dbReference type="STRING" id="368408.Tpen_1655"/>
<dbReference type="EnsemblBacteria" id="ABL79050">
    <property type="protein sequence ID" value="ABL79050"/>
    <property type="gene ID" value="Tpen_1655"/>
</dbReference>
<keyword evidence="2" id="KW-1284">Encapsulin nanocompartment</keyword>
<sequence length="96" mass="10954">MLAKNPLEVPPGRKFSKEELAQAVRLSIIAELDAVNLYLQLANATDDPLARKVFEDIAREEKTHVGEFLSLLERLDPEQVKELEKGKKEVLELEER</sequence>
<evidence type="ECO:0000256" key="1">
    <source>
        <dbReference type="ARBA" id="ARBA00033738"/>
    </source>
</evidence>
<dbReference type="GO" id="GO:0016491">
    <property type="term" value="F:oxidoreductase activity"/>
    <property type="evidence" value="ECO:0007669"/>
    <property type="project" value="InterPro"/>
</dbReference>
<dbReference type="Gene3D" id="6.10.140.1960">
    <property type="match status" value="1"/>
</dbReference>
<evidence type="ECO:0000259" key="3">
    <source>
        <dbReference type="Pfam" id="PF02915"/>
    </source>
</evidence>
<dbReference type="Pfam" id="PF02915">
    <property type="entry name" value="Rubrerythrin"/>
    <property type="match status" value="1"/>
</dbReference>
<dbReference type="PANTHER" id="PTHR37165:SF1">
    <property type="entry name" value="TYPE 1 ENCAPSULIN SHELL PROTEIN"/>
    <property type="match status" value="1"/>
</dbReference>
<protein>
    <recommendedName>
        <fullName evidence="3">Rubrerythrin diiron-binding domain-containing protein</fullName>
    </recommendedName>
</protein>
<dbReference type="OrthoDB" id="60579at2157"/>
<evidence type="ECO:0000313" key="5">
    <source>
        <dbReference type="Proteomes" id="UP000000641"/>
    </source>
</evidence>
<dbReference type="GO" id="GO:0046872">
    <property type="term" value="F:metal ion binding"/>
    <property type="evidence" value="ECO:0007669"/>
    <property type="project" value="InterPro"/>
</dbReference>
<dbReference type="EMBL" id="CP000505">
    <property type="protein sequence ID" value="ABL79050.1"/>
    <property type="molecule type" value="Genomic_DNA"/>
</dbReference>
<dbReference type="CDD" id="cd00657">
    <property type="entry name" value="Ferritin_like"/>
    <property type="match status" value="1"/>
</dbReference>
<keyword evidence="5" id="KW-1185">Reference proteome</keyword>
<dbReference type="GO" id="GO:0140737">
    <property type="term" value="C:encapsulin nanocompartment"/>
    <property type="evidence" value="ECO:0007669"/>
    <property type="project" value="UniProtKB-SubCell"/>
</dbReference>
<comment type="subcellular location">
    <subcellularLocation>
        <location evidence="1">Encapsulin nanocompartment</location>
    </subcellularLocation>
</comment>
<dbReference type="PANTHER" id="PTHR37165">
    <property type="entry name" value="PEPTIDASE U56 FAMILY"/>
    <property type="match status" value="1"/>
</dbReference>
<name>A1S0S0_THEPD</name>
<dbReference type="InterPro" id="IPR051429">
    <property type="entry name" value="Encapsulin_nc"/>
</dbReference>
<feature type="domain" description="Rubrerythrin diiron-binding" evidence="3">
    <location>
        <begin position="25"/>
        <end position="90"/>
    </location>
</feature>
<evidence type="ECO:0000256" key="2">
    <source>
        <dbReference type="ARBA" id="ARBA00033787"/>
    </source>
</evidence>
<dbReference type="AlphaFoldDB" id="A1S0S0"/>
<dbReference type="GeneID" id="4601732"/>
<reference evidence="5" key="1">
    <citation type="journal article" date="2008" name="J. Bacteriol.">
        <title>Genome sequence of Thermofilum pendens reveals an exceptional loss of biosynthetic pathways without genome reduction.</title>
        <authorList>
            <person name="Anderson I."/>
            <person name="Rodriguez J."/>
            <person name="Susanti D."/>
            <person name="Porat I."/>
            <person name="Reich C."/>
            <person name="Ulrich L.E."/>
            <person name="Elkins J.G."/>
            <person name="Mavromatis K."/>
            <person name="Lykidis A."/>
            <person name="Kim E."/>
            <person name="Thompson L.S."/>
            <person name="Nolan M."/>
            <person name="Land M."/>
            <person name="Copeland A."/>
            <person name="Lapidus A."/>
            <person name="Lucas S."/>
            <person name="Detter C."/>
            <person name="Zhulin I.B."/>
            <person name="Olsen G.J."/>
            <person name="Whitman W."/>
            <person name="Mukhopadhyay B."/>
            <person name="Bristow J."/>
            <person name="Kyrpides N."/>
        </authorList>
    </citation>
    <scope>NUCLEOTIDE SEQUENCE [LARGE SCALE GENOMIC DNA]</scope>
    <source>
        <strain evidence="5">DSM 2475 / Hrk 5</strain>
    </source>
</reference>
<dbReference type="HOGENOM" id="CLU_141525_1_0_2"/>
<dbReference type="SUPFAM" id="SSF47240">
    <property type="entry name" value="Ferritin-like"/>
    <property type="match status" value="1"/>
</dbReference>
<dbReference type="RefSeq" id="WP_011753315.1">
    <property type="nucleotide sequence ID" value="NC_008698.1"/>
</dbReference>
<proteinExistence type="predicted"/>